<feature type="domain" description="HTH tetR-type" evidence="6">
    <location>
        <begin position="31"/>
        <end position="91"/>
    </location>
</feature>
<sequence length="212" mass="23456">MIAIRNQGGYGMSSDEEEAPRRHSIGAKRNPDTAEAIRAAALDILIEEGHAGFSIEKVARRARAGKPTIYRWWPSKAALLLDVYHRQKRDVEYPVTDDLESDLALFLTSLLRYWRDGPAGDIFRSIVAEAQSDPAAREALQDYIAERGKQVAGIISAPRNGPGLAPDFPPRIIAELVQSYAWMKLLIHSLDEPQENAGLAVRAILRGAMTVK</sequence>
<dbReference type="Gene3D" id="1.10.10.60">
    <property type="entry name" value="Homeodomain-like"/>
    <property type="match status" value="1"/>
</dbReference>
<dbReference type="InterPro" id="IPR011075">
    <property type="entry name" value="TetR_C"/>
</dbReference>
<evidence type="ECO:0000256" key="5">
    <source>
        <dbReference type="SAM" id="MobiDB-lite"/>
    </source>
</evidence>
<keyword evidence="2 4" id="KW-0238">DNA-binding</keyword>
<dbReference type="AlphaFoldDB" id="K2NZE1"/>
<dbReference type="Proteomes" id="UP000007374">
    <property type="component" value="Unassembled WGS sequence"/>
</dbReference>
<evidence type="ECO:0000259" key="6">
    <source>
        <dbReference type="PROSITE" id="PS50977"/>
    </source>
</evidence>
<evidence type="ECO:0000313" key="8">
    <source>
        <dbReference type="Proteomes" id="UP000007374"/>
    </source>
</evidence>
<dbReference type="PATRIC" id="fig|1231190.3.peg.4373"/>
<dbReference type="PANTHER" id="PTHR30055:SF148">
    <property type="entry name" value="TETR-FAMILY TRANSCRIPTIONAL REGULATOR"/>
    <property type="match status" value="1"/>
</dbReference>
<evidence type="ECO:0000256" key="3">
    <source>
        <dbReference type="ARBA" id="ARBA00023163"/>
    </source>
</evidence>
<dbReference type="Gene3D" id="1.10.357.10">
    <property type="entry name" value="Tetracycline Repressor, domain 2"/>
    <property type="match status" value="1"/>
</dbReference>
<dbReference type="InterPro" id="IPR009057">
    <property type="entry name" value="Homeodomain-like_sf"/>
</dbReference>
<dbReference type="InterPro" id="IPR036271">
    <property type="entry name" value="Tet_transcr_reg_TetR-rel_C_sf"/>
</dbReference>
<evidence type="ECO:0000256" key="1">
    <source>
        <dbReference type="ARBA" id="ARBA00023015"/>
    </source>
</evidence>
<organism evidence="7 8">
    <name type="scientific">Nitratireductor indicus C115</name>
    <dbReference type="NCBI Taxonomy" id="1231190"/>
    <lineage>
        <taxon>Bacteria</taxon>
        <taxon>Pseudomonadati</taxon>
        <taxon>Pseudomonadota</taxon>
        <taxon>Alphaproteobacteria</taxon>
        <taxon>Hyphomicrobiales</taxon>
        <taxon>Phyllobacteriaceae</taxon>
        <taxon>Nitratireductor</taxon>
    </lineage>
</organism>
<dbReference type="GO" id="GO:0000976">
    <property type="term" value="F:transcription cis-regulatory region binding"/>
    <property type="evidence" value="ECO:0007669"/>
    <property type="project" value="TreeGrafter"/>
</dbReference>
<dbReference type="STRING" id="721133.SAMN05216176_11429"/>
<keyword evidence="8" id="KW-1185">Reference proteome</keyword>
<keyword evidence="3" id="KW-0804">Transcription</keyword>
<dbReference type="GO" id="GO:0003700">
    <property type="term" value="F:DNA-binding transcription factor activity"/>
    <property type="evidence" value="ECO:0007669"/>
    <property type="project" value="TreeGrafter"/>
</dbReference>
<dbReference type="PANTHER" id="PTHR30055">
    <property type="entry name" value="HTH-TYPE TRANSCRIPTIONAL REGULATOR RUTR"/>
    <property type="match status" value="1"/>
</dbReference>
<comment type="caution">
    <text evidence="7">The sequence shown here is derived from an EMBL/GenBank/DDBJ whole genome shotgun (WGS) entry which is preliminary data.</text>
</comment>
<name>K2NZE1_9HYPH</name>
<accession>K2NZE1</accession>
<keyword evidence="1" id="KW-0805">Transcription regulation</keyword>
<dbReference type="InterPro" id="IPR001647">
    <property type="entry name" value="HTH_TetR"/>
</dbReference>
<proteinExistence type="predicted"/>
<feature type="DNA-binding region" description="H-T-H motif" evidence="4">
    <location>
        <begin position="54"/>
        <end position="73"/>
    </location>
</feature>
<dbReference type="Pfam" id="PF00440">
    <property type="entry name" value="TetR_N"/>
    <property type="match status" value="1"/>
</dbReference>
<evidence type="ECO:0000256" key="4">
    <source>
        <dbReference type="PROSITE-ProRule" id="PRU00335"/>
    </source>
</evidence>
<dbReference type="EMBL" id="AMSI01000018">
    <property type="protein sequence ID" value="EKF40446.1"/>
    <property type="molecule type" value="Genomic_DNA"/>
</dbReference>
<gene>
    <name evidence="7" type="ORF">NA8A_21147</name>
</gene>
<dbReference type="PROSITE" id="PS50977">
    <property type="entry name" value="HTH_TETR_2"/>
    <property type="match status" value="1"/>
</dbReference>
<reference evidence="7 8" key="1">
    <citation type="journal article" date="2012" name="J. Bacteriol.">
        <title>Genome Sequence of Nitratireductor indicus Type Strain C115.</title>
        <authorList>
            <person name="Lai Q."/>
            <person name="Li G."/>
            <person name="Yu Z."/>
            <person name="Shao Z."/>
        </authorList>
    </citation>
    <scope>NUCLEOTIDE SEQUENCE [LARGE SCALE GENOMIC DNA]</scope>
    <source>
        <strain evidence="7 8">C115</strain>
    </source>
</reference>
<dbReference type="eggNOG" id="COG1309">
    <property type="taxonomic scope" value="Bacteria"/>
</dbReference>
<evidence type="ECO:0000313" key="7">
    <source>
        <dbReference type="EMBL" id="EKF40446.1"/>
    </source>
</evidence>
<dbReference type="SUPFAM" id="SSF48498">
    <property type="entry name" value="Tetracyclin repressor-like, C-terminal domain"/>
    <property type="match status" value="1"/>
</dbReference>
<feature type="region of interest" description="Disordered" evidence="5">
    <location>
        <begin position="1"/>
        <end position="30"/>
    </location>
</feature>
<protein>
    <submittedName>
        <fullName evidence="7">TetR family transcriptional regulator</fullName>
    </submittedName>
</protein>
<dbReference type="Pfam" id="PF16859">
    <property type="entry name" value="TetR_C_11"/>
    <property type="match status" value="1"/>
</dbReference>
<dbReference type="SUPFAM" id="SSF46689">
    <property type="entry name" value="Homeodomain-like"/>
    <property type="match status" value="1"/>
</dbReference>
<dbReference type="InterPro" id="IPR050109">
    <property type="entry name" value="HTH-type_TetR-like_transc_reg"/>
</dbReference>
<evidence type="ECO:0000256" key="2">
    <source>
        <dbReference type="ARBA" id="ARBA00023125"/>
    </source>
</evidence>